<keyword evidence="4" id="KW-0238">DNA-binding</keyword>
<proteinExistence type="inferred from homology"/>
<evidence type="ECO:0000256" key="8">
    <source>
        <dbReference type="SAM" id="MobiDB-lite"/>
    </source>
</evidence>
<comment type="subcellular location">
    <subcellularLocation>
        <location evidence="1">Nucleus</location>
    </subcellularLocation>
</comment>
<dbReference type="Pfam" id="PF00447">
    <property type="entry name" value="HSF_DNA-bind"/>
    <property type="match status" value="1"/>
</dbReference>
<feature type="region of interest" description="Disordered" evidence="8">
    <location>
        <begin position="425"/>
        <end position="464"/>
    </location>
</feature>
<keyword evidence="11" id="KW-1185">Reference proteome</keyword>
<evidence type="ECO:0000256" key="7">
    <source>
        <dbReference type="RuleBase" id="RU004020"/>
    </source>
</evidence>
<evidence type="ECO:0000259" key="9">
    <source>
        <dbReference type="PROSITE" id="PS00434"/>
    </source>
</evidence>
<dbReference type="GO" id="GO:0005634">
    <property type="term" value="C:nucleus"/>
    <property type="evidence" value="ECO:0007669"/>
    <property type="project" value="UniProtKB-SubCell"/>
</dbReference>
<dbReference type="InterPro" id="IPR036390">
    <property type="entry name" value="WH_DNA-bd_sf"/>
</dbReference>
<sequence length="548" mass="60732">MQKNVAPFLNKVFNMVQDPSTDDLIRWADDGKSFFVVRHEDFARTVLPRFFKHSNFSSFVRQLNMYGFHKVPHLQHGVLHSDNDAELWEFSNPHFQRNHPELLLLVARKKGRDHDEKETVPGSQTTKESTKVDLHHILDEIQTIKQHQMNISTQLKTIQNDNAILWQETLEARERHQRHQDTIDKILRFLASVFANEKSMAIPRKRRFLLEGPEAAPISDDVSPSNKYAKITSVEDDELNLGDYARKVSKSNPTSELADAIALNNKSKQSSSSATSFQPPLQSIQSLHLPQELTQMMNFQQVQNLIGIAQSNPQLFNQLTTDMLNSYYQSNTSLSHAINNIIPVSPSTSTSSMTPVDTSQLSQLLDAANYNPMANGAIQPPANPIVPIQPTPPLNAMVMALPPQPNSAPAPHAKPMIEQQRTVPANTSPALPGASPSPRAITHPHQQGATKDVRKPSLQGLSHDLNNASMSASDITSNIDTLGTSLAALAQQLGINSADSMDDILGYVDMDKLLEQYGTPEKPHEVFPAETISPATTRDTTPSDDSKA</sequence>
<dbReference type="STRING" id="101127.A0A1X2GC88"/>
<evidence type="ECO:0000256" key="6">
    <source>
        <dbReference type="ARBA" id="ARBA00023242"/>
    </source>
</evidence>
<dbReference type="AlphaFoldDB" id="A0A1X2GC88"/>
<comment type="similarity">
    <text evidence="2 7">Belongs to the HSF family.</text>
</comment>
<name>A0A1X2GC88_9FUNG</name>
<dbReference type="InterPro" id="IPR000232">
    <property type="entry name" value="HSF_DNA-bd"/>
</dbReference>
<feature type="region of interest" description="Disordered" evidence="8">
    <location>
        <begin position="518"/>
        <end position="548"/>
    </location>
</feature>
<dbReference type="OrthoDB" id="60033at2759"/>
<dbReference type="PRINTS" id="PR00056">
    <property type="entry name" value="HSFDOMAIN"/>
</dbReference>
<comment type="caution">
    <text evidence="10">The sequence shown here is derived from an EMBL/GenBank/DDBJ whole genome shotgun (WGS) entry which is preliminary data.</text>
</comment>
<evidence type="ECO:0000256" key="2">
    <source>
        <dbReference type="ARBA" id="ARBA00006403"/>
    </source>
</evidence>
<dbReference type="EMBL" id="MCGT01000023">
    <property type="protein sequence ID" value="ORX50507.1"/>
    <property type="molecule type" value="Genomic_DNA"/>
</dbReference>
<dbReference type="Proteomes" id="UP000242146">
    <property type="component" value="Unassembled WGS sequence"/>
</dbReference>
<dbReference type="InterPro" id="IPR036388">
    <property type="entry name" value="WH-like_DNA-bd_sf"/>
</dbReference>
<organism evidence="10 11">
    <name type="scientific">Hesseltinella vesiculosa</name>
    <dbReference type="NCBI Taxonomy" id="101127"/>
    <lineage>
        <taxon>Eukaryota</taxon>
        <taxon>Fungi</taxon>
        <taxon>Fungi incertae sedis</taxon>
        <taxon>Mucoromycota</taxon>
        <taxon>Mucoromycotina</taxon>
        <taxon>Mucoromycetes</taxon>
        <taxon>Mucorales</taxon>
        <taxon>Cunninghamellaceae</taxon>
        <taxon>Hesseltinella</taxon>
    </lineage>
</organism>
<reference evidence="10 11" key="1">
    <citation type="submission" date="2016-07" db="EMBL/GenBank/DDBJ databases">
        <title>Pervasive Adenine N6-methylation of Active Genes in Fungi.</title>
        <authorList>
            <consortium name="DOE Joint Genome Institute"/>
            <person name="Mondo S.J."/>
            <person name="Dannebaum R.O."/>
            <person name="Kuo R.C."/>
            <person name="Labutti K."/>
            <person name="Haridas S."/>
            <person name="Kuo A."/>
            <person name="Salamov A."/>
            <person name="Ahrendt S.R."/>
            <person name="Lipzen A."/>
            <person name="Sullivan W."/>
            <person name="Andreopoulos W.B."/>
            <person name="Clum A."/>
            <person name="Lindquist E."/>
            <person name="Daum C."/>
            <person name="Ramamoorthy G.K."/>
            <person name="Gryganskyi A."/>
            <person name="Culley D."/>
            <person name="Magnuson J.K."/>
            <person name="James T.Y."/>
            <person name="O'Malley M.A."/>
            <person name="Stajich J.E."/>
            <person name="Spatafora J.W."/>
            <person name="Visel A."/>
            <person name="Grigoriev I.V."/>
        </authorList>
    </citation>
    <scope>NUCLEOTIDE SEQUENCE [LARGE SCALE GENOMIC DNA]</scope>
    <source>
        <strain evidence="10 11">NRRL 3301</strain>
    </source>
</reference>
<dbReference type="GO" id="GO:0003700">
    <property type="term" value="F:DNA-binding transcription factor activity"/>
    <property type="evidence" value="ECO:0007669"/>
    <property type="project" value="InterPro"/>
</dbReference>
<evidence type="ECO:0000256" key="5">
    <source>
        <dbReference type="ARBA" id="ARBA00023163"/>
    </source>
</evidence>
<keyword evidence="6" id="KW-0539">Nucleus</keyword>
<dbReference type="PANTHER" id="PTHR10015">
    <property type="entry name" value="HEAT SHOCK TRANSCRIPTION FACTOR"/>
    <property type="match status" value="1"/>
</dbReference>
<evidence type="ECO:0000256" key="1">
    <source>
        <dbReference type="ARBA" id="ARBA00004123"/>
    </source>
</evidence>
<protein>
    <recommendedName>
        <fullName evidence="9">HSF-type DNA-binding domain-containing protein</fullName>
    </recommendedName>
</protein>
<evidence type="ECO:0000313" key="11">
    <source>
        <dbReference type="Proteomes" id="UP000242146"/>
    </source>
</evidence>
<dbReference type="Gene3D" id="1.10.10.10">
    <property type="entry name" value="Winged helix-like DNA-binding domain superfamily/Winged helix DNA-binding domain"/>
    <property type="match status" value="1"/>
</dbReference>
<dbReference type="GO" id="GO:0043565">
    <property type="term" value="F:sequence-specific DNA binding"/>
    <property type="evidence" value="ECO:0007669"/>
    <property type="project" value="InterPro"/>
</dbReference>
<dbReference type="SUPFAM" id="SSF46785">
    <property type="entry name" value="Winged helix' DNA-binding domain"/>
    <property type="match status" value="1"/>
</dbReference>
<accession>A0A1X2GC88</accession>
<dbReference type="SMART" id="SM00415">
    <property type="entry name" value="HSF"/>
    <property type="match status" value="1"/>
</dbReference>
<gene>
    <name evidence="10" type="ORF">DM01DRAFT_1337682</name>
</gene>
<keyword evidence="5" id="KW-0804">Transcription</keyword>
<dbReference type="PANTHER" id="PTHR10015:SF427">
    <property type="entry name" value="HEAT SHOCK FACTOR PROTEIN"/>
    <property type="match status" value="1"/>
</dbReference>
<evidence type="ECO:0000313" key="10">
    <source>
        <dbReference type="EMBL" id="ORX50507.1"/>
    </source>
</evidence>
<dbReference type="FunFam" id="1.10.10.10:FF:000027">
    <property type="entry name" value="Heat shock transcription factor 1"/>
    <property type="match status" value="1"/>
</dbReference>
<dbReference type="PROSITE" id="PS00434">
    <property type="entry name" value="HSF_DOMAIN"/>
    <property type="match status" value="1"/>
</dbReference>
<keyword evidence="3" id="KW-0805">Transcription regulation</keyword>
<evidence type="ECO:0000256" key="3">
    <source>
        <dbReference type="ARBA" id="ARBA00023015"/>
    </source>
</evidence>
<evidence type="ECO:0000256" key="4">
    <source>
        <dbReference type="ARBA" id="ARBA00023125"/>
    </source>
</evidence>
<feature type="domain" description="HSF-type DNA-binding" evidence="9">
    <location>
        <begin position="47"/>
        <end position="71"/>
    </location>
</feature>